<keyword evidence="4" id="KW-1185">Reference proteome</keyword>
<feature type="compositionally biased region" description="Basic and acidic residues" evidence="1">
    <location>
        <begin position="166"/>
        <end position="176"/>
    </location>
</feature>
<evidence type="ECO:0000313" key="3">
    <source>
        <dbReference type="EMBL" id="GFS43760.1"/>
    </source>
</evidence>
<sequence length="224" mass="25789">MLKLTERPGEFLWDADKGAPFQPWCSPDDPYIDDEHKKTAASKPRRKEGFCGSSRFPNAVFKAFQKVIHRYFVVSRRTGKENRAIFRNFHSVIERFQKKSIRMNAMYIGLFVISTFIAVSSQQYRVKRYVGNGQRGNNDWNWNPNSQSKGSWPAMKGDGSAPNRQTDSKTNREGKWTTEGWSSTDIQQKDDGHISWNTQPAQGTTKGLLILKETRIPKASWRHS</sequence>
<name>A0A8X6J7R8_9ARAC</name>
<organism evidence="3 4">
    <name type="scientific">Trichonephila inaurata madagascariensis</name>
    <dbReference type="NCBI Taxonomy" id="2747483"/>
    <lineage>
        <taxon>Eukaryota</taxon>
        <taxon>Metazoa</taxon>
        <taxon>Ecdysozoa</taxon>
        <taxon>Arthropoda</taxon>
        <taxon>Chelicerata</taxon>
        <taxon>Arachnida</taxon>
        <taxon>Araneae</taxon>
        <taxon>Araneomorphae</taxon>
        <taxon>Entelegynae</taxon>
        <taxon>Araneoidea</taxon>
        <taxon>Nephilidae</taxon>
        <taxon>Trichonephila</taxon>
        <taxon>Trichonephila inaurata</taxon>
    </lineage>
</organism>
<reference evidence="3" key="1">
    <citation type="submission" date="2020-08" db="EMBL/GenBank/DDBJ databases">
        <title>Multicomponent nature underlies the extraordinary mechanical properties of spider dragline silk.</title>
        <authorList>
            <person name="Kono N."/>
            <person name="Nakamura H."/>
            <person name="Mori M."/>
            <person name="Yoshida Y."/>
            <person name="Ohtoshi R."/>
            <person name="Malay A.D."/>
            <person name="Moran D.A.P."/>
            <person name="Tomita M."/>
            <person name="Numata K."/>
            <person name="Arakawa K."/>
        </authorList>
    </citation>
    <scope>NUCLEOTIDE SEQUENCE</scope>
</reference>
<proteinExistence type="predicted"/>
<feature type="transmembrane region" description="Helical" evidence="2">
    <location>
        <begin position="105"/>
        <end position="124"/>
    </location>
</feature>
<evidence type="ECO:0000313" key="4">
    <source>
        <dbReference type="Proteomes" id="UP000886998"/>
    </source>
</evidence>
<dbReference type="OrthoDB" id="10052888at2759"/>
<keyword evidence="2" id="KW-1133">Transmembrane helix</keyword>
<protein>
    <submittedName>
        <fullName evidence="3">Chitin-binding type-2 domain-containing protein</fullName>
    </submittedName>
</protein>
<keyword evidence="2" id="KW-0812">Transmembrane</keyword>
<feature type="compositionally biased region" description="Polar residues" evidence="1">
    <location>
        <begin position="135"/>
        <end position="150"/>
    </location>
</feature>
<dbReference type="EMBL" id="BMAV01025686">
    <property type="protein sequence ID" value="GFS43760.1"/>
    <property type="molecule type" value="Genomic_DNA"/>
</dbReference>
<dbReference type="AlphaFoldDB" id="A0A8X6J7R8"/>
<dbReference type="Proteomes" id="UP000886998">
    <property type="component" value="Unassembled WGS sequence"/>
</dbReference>
<accession>A0A8X6J7R8</accession>
<gene>
    <name evidence="3" type="primary">NCL1_13904</name>
    <name evidence="3" type="ORF">TNIN_193041</name>
</gene>
<feature type="region of interest" description="Disordered" evidence="1">
    <location>
        <begin position="135"/>
        <end position="200"/>
    </location>
</feature>
<evidence type="ECO:0000256" key="1">
    <source>
        <dbReference type="SAM" id="MobiDB-lite"/>
    </source>
</evidence>
<evidence type="ECO:0000256" key="2">
    <source>
        <dbReference type="SAM" id="Phobius"/>
    </source>
</evidence>
<keyword evidence="2" id="KW-0472">Membrane</keyword>
<comment type="caution">
    <text evidence="3">The sequence shown here is derived from an EMBL/GenBank/DDBJ whole genome shotgun (WGS) entry which is preliminary data.</text>
</comment>